<evidence type="ECO:0000313" key="2">
    <source>
        <dbReference type="EMBL" id="KPQ43560.1"/>
    </source>
</evidence>
<dbReference type="Proteomes" id="UP000050360">
    <property type="component" value="Unassembled WGS sequence"/>
</dbReference>
<evidence type="ECO:0000256" key="1">
    <source>
        <dbReference type="SAM" id="Phobius"/>
    </source>
</evidence>
<dbReference type="EMBL" id="LKCM01000138">
    <property type="protein sequence ID" value="KPQ43560.1"/>
    <property type="molecule type" value="Genomic_DNA"/>
</dbReference>
<feature type="transmembrane region" description="Helical" evidence="1">
    <location>
        <begin position="15"/>
        <end position="33"/>
    </location>
</feature>
<comment type="caution">
    <text evidence="2">The sequence shown here is derived from an EMBL/GenBank/DDBJ whole genome shotgun (WGS) entry which is preliminary data.</text>
</comment>
<feature type="non-terminal residue" evidence="2">
    <location>
        <position position="1"/>
    </location>
</feature>
<proteinExistence type="predicted"/>
<name>A0A0P8C9V1_9EURY</name>
<keyword evidence="1" id="KW-1133">Transmembrane helix</keyword>
<organism evidence="2 3">
    <name type="scientific">Candidatus Methanoperedens nitratireducens</name>
    <dbReference type="NCBI Taxonomy" id="1392998"/>
    <lineage>
        <taxon>Archaea</taxon>
        <taxon>Methanobacteriati</taxon>
        <taxon>Methanobacteriota</taxon>
        <taxon>Stenosarchaea group</taxon>
        <taxon>Methanomicrobia</taxon>
        <taxon>Methanosarcinales</taxon>
        <taxon>ANME-2 cluster</taxon>
        <taxon>Candidatus Methanoperedentaceae</taxon>
        <taxon>Candidatus Methanoperedens</taxon>
    </lineage>
</organism>
<keyword evidence="1" id="KW-0812">Transmembrane</keyword>
<reference evidence="2 3" key="1">
    <citation type="submission" date="2015-09" db="EMBL/GenBank/DDBJ databases">
        <title>A metagenomics-based metabolic model of nitrate-dependent anaerobic oxidation of methane by Methanoperedens-like archaea.</title>
        <authorList>
            <person name="Arshad A."/>
            <person name="Speth D.R."/>
            <person name="De Graaf R.M."/>
            <person name="Op Den Camp H.J."/>
            <person name="Jetten M.S."/>
            <person name="Welte C.U."/>
        </authorList>
    </citation>
    <scope>NUCLEOTIDE SEQUENCE [LARGE SCALE GENOMIC DNA]</scope>
</reference>
<protein>
    <submittedName>
        <fullName evidence="2">Uncharacterized protein</fullName>
    </submittedName>
</protein>
<evidence type="ECO:0000313" key="3">
    <source>
        <dbReference type="Proteomes" id="UP000050360"/>
    </source>
</evidence>
<accession>A0A0P8C9V1</accession>
<gene>
    <name evidence="2" type="ORF">MPEBLZ_01875</name>
</gene>
<keyword evidence="1" id="KW-0472">Membrane</keyword>
<dbReference type="AlphaFoldDB" id="A0A0P8C9V1"/>
<sequence>APEDTMNQRKIIDGWVKLYIAIIILLIALNIPYTTKETFTEKEFYTEQEPYNLTQTYYEKESYIDSVPLKINTTLDWYITDYRYKDEFDLIATLKNIDNISGEFWVTFHVETTNGSSDFTTESIFLMPGGIYQIKHGFTGLFSYVTYKVKQPTREVEKFRDIPEERTITSYRDIEKSREAVRVKNNTLSLLQRILKYPPNYESEPTLQIPSNNMYDDWEE</sequence>